<proteinExistence type="predicted"/>
<dbReference type="AlphaFoldDB" id="A0A3N7FH68"/>
<dbReference type="Proteomes" id="UP000006729">
    <property type="component" value="Chromosome 9"/>
</dbReference>
<evidence type="ECO:0000313" key="2">
    <source>
        <dbReference type="Proteomes" id="UP000006729"/>
    </source>
</evidence>
<dbReference type="EMBL" id="CM009298">
    <property type="protein sequence ID" value="RQO95386.1"/>
    <property type="molecule type" value="Genomic_DNA"/>
</dbReference>
<dbReference type="InParanoid" id="A0A3N7FH68"/>
<sequence length="62" mass="6848">MSNVLGGGLNSYGHAVVHKVFFPVFNGKQASACVCEVGIHRGRRIIFITRIMSYHSNLTGWI</sequence>
<name>A0A3N7FH68_POPTR</name>
<evidence type="ECO:0000313" key="1">
    <source>
        <dbReference type="EMBL" id="RQO95386.1"/>
    </source>
</evidence>
<organism evidence="1 2">
    <name type="scientific">Populus trichocarpa</name>
    <name type="common">Western balsam poplar</name>
    <name type="synonym">Populus balsamifera subsp. trichocarpa</name>
    <dbReference type="NCBI Taxonomy" id="3694"/>
    <lineage>
        <taxon>Eukaryota</taxon>
        <taxon>Viridiplantae</taxon>
        <taxon>Streptophyta</taxon>
        <taxon>Embryophyta</taxon>
        <taxon>Tracheophyta</taxon>
        <taxon>Spermatophyta</taxon>
        <taxon>Magnoliopsida</taxon>
        <taxon>eudicotyledons</taxon>
        <taxon>Gunneridae</taxon>
        <taxon>Pentapetalae</taxon>
        <taxon>rosids</taxon>
        <taxon>fabids</taxon>
        <taxon>Malpighiales</taxon>
        <taxon>Salicaceae</taxon>
        <taxon>Saliceae</taxon>
        <taxon>Populus</taxon>
    </lineage>
</organism>
<protein>
    <submittedName>
        <fullName evidence="1">Uncharacterized protein</fullName>
    </submittedName>
</protein>
<keyword evidence="2" id="KW-1185">Reference proteome</keyword>
<reference evidence="1 2" key="1">
    <citation type="journal article" date="2006" name="Science">
        <title>The genome of black cottonwood, Populus trichocarpa (Torr. &amp; Gray).</title>
        <authorList>
            <person name="Tuskan G.A."/>
            <person name="Difazio S."/>
            <person name="Jansson S."/>
            <person name="Bohlmann J."/>
            <person name="Grigoriev I."/>
            <person name="Hellsten U."/>
            <person name="Putnam N."/>
            <person name="Ralph S."/>
            <person name="Rombauts S."/>
            <person name="Salamov A."/>
            <person name="Schein J."/>
            <person name="Sterck L."/>
            <person name="Aerts A."/>
            <person name="Bhalerao R.R."/>
            <person name="Bhalerao R.P."/>
            <person name="Blaudez D."/>
            <person name="Boerjan W."/>
            <person name="Brun A."/>
            <person name="Brunner A."/>
            <person name="Busov V."/>
            <person name="Campbell M."/>
            <person name="Carlson J."/>
            <person name="Chalot M."/>
            <person name="Chapman J."/>
            <person name="Chen G.L."/>
            <person name="Cooper D."/>
            <person name="Coutinho P.M."/>
            <person name="Couturier J."/>
            <person name="Covert S."/>
            <person name="Cronk Q."/>
            <person name="Cunningham R."/>
            <person name="Davis J."/>
            <person name="Degroeve S."/>
            <person name="Dejardin A."/>
            <person name="Depamphilis C."/>
            <person name="Detter J."/>
            <person name="Dirks B."/>
            <person name="Dubchak I."/>
            <person name="Duplessis S."/>
            <person name="Ehlting J."/>
            <person name="Ellis B."/>
            <person name="Gendler K."/>
            <person name="Goodstein D."/>
            <person name="Gribskov M."/>
            <person name="Grimwood J."/>
            <person name="Groover A."/>
            <person name="Gunter L."/>
            <person name="Hamberger B."/>
            <person name="Heinze B."/>
            <person name="Helariutta Y."/>
            <person name="Henrissat B."/>
            <person name="Holligan D."/>
            <person name="Holt R."/>
            <person name="Huang W."/>
            <person name="Islam-Faridi N."/>
            <person name="Jones S."/>
            <person name="Jones-Rhoades M."/>
            <person name="Jorgensen R."/>
            <person name="Joshi C."/>
            <person name="Kangasjarvi J."/>
            <person name="Karlsson J."/>
            <person name="Kelleher C."/>
            <person name="Kirkpatrick R."/>
            <person name="Kirst M."/>
            <person name="Kohler A."/>
            <person name="Kalluri U."/>
            <person name="Larimer F."/>
            <person name="Leebens-Mack J."/>
            <person name="Leple J.C."/>
            <person name="Locascio P."/>
            <person name="Lou Y."/>
            <person name="Lucas S."/>
            <person name="Martin F."/>
            <person name="Montanini B."/>
            <person name="Napoli C."/>
            <person name="Nelson D.R."/>
            <person name="Nelson C."/>
            <person name="Nieminen K."/>
            <person name="Nilsson O."/>
            <person name="Pereda V."/>
            <person name="Peter G."/>
            <person name="Philippe R."/>
            <person name="Pilate G."/>
            <person name="Poliakov A."/>
            <person name="Razumovskaya J."/>
            <person name="Richardson P."/>
            <person name="Rinaldi C."/>
            <person name="Ritland K."/>
            <person name="Rouze P."/>
            <person name="Ryaboy D."/>
            <person name="Schmutz J."/>
            <person name="Schrader J."/>
            <person name="Segerman B."/>
            <person name="Shin H."/>
            <person name="Siddiqui A."/>
            <person name="Sterky F."/>
            <person name="Terry A."/>
            <person name="Tsai C.J."/>
            <person name="Uberbacher E."/>
            <person name="Unneberg P."/>
            <person name="Vahala J."/>
            <person name="Wall K."/>
            <person name="Wessler S."/>
            <person name="Yang G."/>
            <person name="Yin T."/>
            <person name="Douglas C."/>
            <person name="Marra M."/>
            <person name="Sandberg G."/>
            <person name="Van de Peer Y."/>
            <person name="Rokhsar D."/>
        </authorList>
    </citation>
    <scope>NUCLEOTIDE SEQUENCE [LARGE SCALE GENOMIC DNA]</scope>
    <source>
        <strain evidence="2">cv. Nisqually</strain>
    </source>
</reference>
<accession>A0A3N7FH68</accession>
<gene>
    <name evidence="1" type="ORF">POPTR_009G007850</name>
</gene>